<evidence type="ECO:0000256" key="3">
    <source>
        <dbReference type="ARBA" id="ARBA00023136"/>
    </source>
</evidence>
<feature type="domain" description="POTRA" evidence="5">
    <location>
        <begin position="294"/>
        <end position="375"/>
    </location>
</feature>
<dbReference type="PIRSF" id="PIRSF006076">
    <property type="entry name" value="OM_assembly_OMP85"/>
    <property type="match status" value="1"/>
</dbReference>
<dbReference type="Gene3D" id="3.10.20.310">
    <property type="entry name" value="membrane protein fhac"/>
    <property type="match status" value="4"/>
</dbReference>
<dbReference type="PROSITE" id="PS51779">
    <property type="entry name" value="POTRA"/>
    <property type="match status" value="2"/>
</dbReference>
<evidence type="ECO:0000259" key="5">
    <source>
        <dbReference type="PROSITE" id="PS51779"/>
    </source>
</evidence>
<dbReference type="Proteomes" id="UP001319045">
    <property type="component" value="Chromosome"/>
</dbReference>
<evidence type="ECO:0000256" key="2">
    <source>
        <dbReference type="ARBA" id="ARBA00022452"/>
    </source>
</evidence>
<dbReference type="InterPro" id="IPR034746">
    <property type="entry name" value="POTRA"/>
</dbReference>
<accession>A0ABN6EGT5</accession>
<keyword evidence="3" id="KW-0472">Membrane</keyword>
<dbReference type="Pfam" id="PF07244">
    <property type="entry name" value="POTRA"/>
    <property type="match status" value="5"/>
</dbReference>
<dbReference type="Gene3D" id="2.40.160.50">
    <property type="entry name" value="membrane protein fhac: a member of the omp85/tpsb transporter family"/>
    <property type="match status" value="1"/>
</dbReference>
<reference evidence="6 7" key="1">
    <citation type="journal article" date="2022" name="Int. J. Syst. Evol. Microbiol.">
        <title>Prevotella herbatica sp. nov., a plant polysaccharide-decomposing anaerobic bacterium isolated from a methanogenic reactor.</title>
        <authorList>
            <person name="Uek A."/>
            <person name="Tonouchi A."/>
            <person name="Kaku N."/>
            <person name="Ueki K."/>
        </authorList>
    </citation>
    <scope>NUCLEOTIDE SEQUENCE [LARGE SCALE GENOMIC DNA]</scope>
    <source>
        <strain evidence="6 7">WR041</strain>
    </source>
</reference>
<evidence type="ECO:0000256" key="1">
    <source>
        <dbReference type="ARBA" id="ARBA00004370"/>
    </source>
</evidence>
<dbReference type="InterPro" id="IPR010827">
    <property type="entry name" value="BamA/TamA_POTRA"/>
</dbReference>
<keyword evidence="7" id="KW-1185">Reference proteome</keyword>
<protein>
    <submittedName>
        <fullName evidence="6">Outer membrane protein assembly factor</fullName>
    </submittedName>
</protein>
<keyword evidence="2" id="KW-0812">Transmembrane</keyword>
<sequence>MNKIKKAIILTVGLTLGLYVQAQDKILNPDISYAGTPRTCTIGGINISGVEGYEDYMLTGISGLQVGQEIEIPGSEITNAVKRYWRHGLFSDVQISADSIVGRKIYLHIALKTRPRVSAINYEGLKKSEREDMEQKLGLLKGSQITPNMIDRAKILAKKYFDDKGFKNAEIVINQHDDVANKNEVILDVIVDKKQKMKVRTITIDGNKELADSKIKGGLFKKGAFAKTHEAGKLSSFLKAKKYTPERWETDKKKLIEKYNELGYRDATILKDSVWNNDPKHVNIYLKLDEGQKYYLRNITWVGNTVYTTDYLNNIFGMKKGDVYNQKLLHKRLNEDDDAAANLYYNNGYVFSSITPTEVNIVGDSIDLELRVIEGPQAYLSHVRINGNDRLYENVVRRELRTKPGDLFSKEALMRSVRELASMGHFDPEKINPDVKPSPEDGTVDVNYNLEQKSNDQVEFSLGWGQTGVIGRIGLKLNNFSMANLFNKNKEHRGIMPIGDGEVLSLGAQTNGTYYQSYNASYSTNWLGGKRPNQFSVSAYFSKQTDVSSTYYNSSYMNNYYSSMYGYGNYNYNNYENYYDPDKYVKLYGISLGWGKRLRWPDDYFSLSAQLSYQRYDLKNWSYFLMTNGSANNLNINLTLSRTSTDNQLYPRKGSEFSASVTLTPPWSAWDHKDYKNLANDPYSATYSAEQQEKYRWVEYHKWKFKAKTYTALSGGQKCFVLMTRVEMGLLGSYNKYKKSPFETYYVGGDGMSGYSTGYAEETIGLRGYENGSLAYNGYAYDRFSLELRYPFMLGNTTIYGLGFVEAGNAWSDTKYFNPFDMKRSAGLGVRIYLPMVGLMGIDWAYGFDKDNVNGTKGGSQFHFILGQEF</sequence>
<gene>
    <name evidence="6" type="ORF">prwr041_10040</name>
</gene>
<evidence type="ECO:0000313" key="7">
    <source>
        <dbReference type="Proteomes" id="UP001319045"/>
    </source>
</evidence>
<evidence type="ECO:0000256" key="4">
    <source>
        <dbReference type="SAM" id="SignalP"/>
    </source>
</evidence>
<feature type="domain" description="POTRA" evidence="5">
    <location>
        <begin position="378"/>
        <end position="453"/>
    </location>
</feature>
<name>A0ABN6EGT5_9BACT</name>
<dbReference type="InterPro" id="IPR023707">
    <property type="entry name" value="OM_assembly_BamA"/>
</dbReference>
<comment type="subcellular location">
    <subcellularLocation>
        <location evidence="1">Membrane</location>
    </subcellularLocation>
</comment>
<evidence type="ECO:0000313" key="6">
    <source>
        <dbReference type="EMBL" id="BCS85111.1"/>
    </source>
</evidence>
<proteinExistence type="predicted"/>
<keyword evidence="4" id="KW-0732">Signal</keyword>
<dbReference type="EMBL" id="AP024484">
    <property type="protein sequence ID" value="BCS85111.1"/>
    <property type="molecule type" value="Genomic_DNA"/>
</dbReference>
<dbReference type="RefSeq" id="WP_207155269.1">
    <property type="nucleotide sequence ID" value="NZ_AP024484.1"/>
</dbReference>
<feature type="chain" id="PRO_5045669718" evidence="4">
    <location>
        <begin position="23"/>
        <end position="870"/>
    </location>
</feature>
<feature type="signal peptide" evidence="4">
    <location>
        <begin position="1"/>
        <end position="22"/>
    </location>
</feature>
<keyword evidence="2" id="KW-1134">Transmembrane beta strand</keyword>
<organism evidence="6 7">
    <name type="scientific">Prevotella herbatica</name>
    <dbReference type="NCBI Taxonomy" id="2801997"/>
    <lineage>
        <taxon>Bacteria</taxon>
        <taxon>Pseudomonadati</taxon>
        <taxon>Bacteroidota</taxon>
        <taxon>Bacteroidia</taxon>
        <taxon>Bacteroidales</taxon>
        <taxon>Prevotellaceae</taxon>
        <taxon>Prevotella</taxon>
    </lineage>
</organism>